<feature type="transmembrane region" description="Helical" evidence="7">
    <location>
        <begin position="67"/>
        <end position="90"/>
    </location>
</feature>
<evidence type="ECO:0000313" key="9">
    <source>
        <dbReference type="EMBL" id="GGL42695.1"/>
    </source>
</evidence>
<name>A0A917VXS6_9BACL</name>
<feature type="transmembrane region" description="Helical" evidence="7">
    <location>
        <begin position="28"/>
        <end position="47"/>
    </location>
</feature>
<dbReference type="Pfam" id="PF03553">
    <property type="entry name" value="Na_H_antiporter"/>
    <property type="match status" value="1"/>
</dbReference>
<feature type="transmembrane region" description="Helical" evidence="7">
    <location>
        <begin position="427"/>
        <end position="445"/>
    </location>
</feature>
<feature type="transmembrane region" description="Helical" evidence="7">
    <location>
        <begin position="189"/>
        <end position="211"/>
    </location>
</feature>
<proteinExistence type="predicted"/>
<evidence type="ECO:0000256" key="1">
    <source>
        <dbReference type="ARBA" id="ARBA00004651"/>
    </source>
</evidence>
<dbReference type="GO" id="GO:0005886">
    <property type="term" value="C:plasma membrane"/>
    <property type="evidence" value="ECO:0007669"/>
    <property type="project" value="UniProtKB-SubCell"/>
</dbReference>
<dbReference type="PANTHER" id="PTHR43478:SF1">
    <property type="entry name" value="NA+_H+ ANTIPORTER NHAC-LIKE C-TERMINAL DOMAIN-CONTAINING PROTEIN"/>
    <property type="match status" value="1"/>
</dbReference>
<dbReference type="EMBL" id="BMOK01000001">
    <property type="protein sequence ID" value="GGL42695.1"/>
    <property type="molecule type" value="Genomic_DNA"/>
</dbReference>
<dbReference type="InterPro" id="IPR018461">
    <property type="entry name" value="Na/H_Antiport_NhaC-like_C"/>
</dbReference>
<feature type="transmembrane region" description="Helical" evidence="7">
    <location>
        <begin position="586"/>
        <end position="607"/>
    </location>
</feature>
<keyword evidence="2" id="KW-1003">Cell membrane</keyword>
<keyword evidence="4 7" id="KW-1133">Transmembrane helix</keyword>
<evidence type="ECO:0000256" key="6">
    <source>
        <dbReference type="SAM" id="MobiDB-lite"/>
    </source>
</evidence>
<evidence type="ECO:0000256" key="2">
    <source>
        <dbReference type="ARBA" id="ARBA00022475"/>
    </source>
</evidence>
<keyword evidence="5 7" id="KW-0472">Membrane</keyword>
<feature type="region of interest" description="Disordered" evidence="6">
    <location>
        <begin position="222"/>
        <end position="251"/>
    </location>
</feature>
<dbReference type="RefSeq" id="WP_229727422.1">
    <property type="nucleotide sequence ID" value="NZ_BMOK01000001.1"/>
</dbReference>
<comment type="caution">
    <text evidence="9">The sequence shown here is derived from an EMBL/GenBank/DDBJ whole genome shotgun (WGS) entry which is preliminary data.</text>
</comment>
<comment type="subcellular location">
    <subcellularLocation>
        <location evidence="1">Cell membrane</location>
        <topology evidence="1">Multi-pass membrane protein</topology>
    </subcellularLocation>
</comment>
<feature type="transmembrane region" description="Helical" evidence="7">
    <location>
        <begin position="6"/>
        <end position="21"/>
    </location>
</feature>
<feature type="transmembrane region" description="Helical" evidence="7">
    <location>
        <begin position="497"/>
        <end position="519"/>
    </location>
</feature>
<dbReference type="AlphaFoldDB" id="A0A917VXS6"/>
<feature type="region of interest" description="Disordered" evidence="6">
    <location>
        <begin position="359"/>
        <end position="384"/>
    </location>
</feature>
<evidence type="ECO:0000256" key="5">
    <source>
        <dbReference type="ARBA" id="ARBA00023136"/>
    </source>
</evidence>
<feature type="transmembrane region" description="Helical" evidence="7">
    <location>
        <begin position="457"/>
        <end position="477"/>
    </location>
</feature>
<evidence type="ECO:0000256" key="4">
    <source>
        <dbReference type="ARBA" id="ARBA00022989"/>
    </source>
</evidence>
<feature type="domain" description="Na+/H+ antiporter NhaC-like C-terminal" evidence="8">
    <location>
        <begin position="384"/>
        <end position="600"/>
    </location>
</feature>
<keyword evidence="3 7" id="KW-0812">Transmembrane</keyword>
<feature type="transmembrane region" description="Helical" evidence="7">
    <location>
        <begin position="145"/>
        <end position="169"/>
    </location>
</feature>
<feature type="transmembrane region" description="Helical" evidence="7">
    <location>
        <begin position="389"/>
        <end position="407"/>
    </location>
</feature>
<dbReference type="PANTHER" id="PTHR43478">
    <property type="entry name" value="NA+/H+ ANTIPORTER-RELATED"/>
    <property type="match status" value="1"/>
</dbReference>
<protein>
    <recommendedName>
        <fullName evidence="8">Na+/H+ antiporter NhaC-like C-terminal domain-containing protein</fullName>
    </recommendedName>
</protein>
<reference evidence="9" key="1">
    <citation type="journal article" date="2014" name="Int. J. Syst. Evol. Microbiol.">
        <title>Complete genome sequence of Corynebacterium casei LMG S-19264T (=DSM 44701T), isolated from a smear-ripened cheese.</title>
        <authorList>
            <consortium name="US DOE Joint Genome Institute (JGI-PGF)"/>
            <person name="Walter F."/>
            <person name="Albersmeier A."/>
            <person name="Kalinowski J."/>
            <person name="Ruckert C."/>
        </authorList>
    </citation>
    <scope>NUCLEOTIDE SEQUENCE</scope>
    <source>
        <strain evidence="9">JCM 15325</strain>
    </source>
</reference>
<evidence type="ECO:0000259" key="8">
    <source>
        <dbReference type="Pfam" id="PF03553"/>
    </source>
</evidence>
<accession>A0A917VXS6</accession>
<gene>
    <name evidence="9" type="ORF">GCM10007968_03280</name>
</gene>
<evidence type="ECO:0000313" key="10">
    <source>
        <dbReference type="Proteomes" id="UP000654670"/>
    </source>
</evidence>
<organism evidence="9 10">
    <name type="scientific">Sporolactobacillus putidus</name>
    <dbReference type="NCBI Taxonomy" id="492735"/>
    <lineage>
        <taxon>Bacteria</taxon>
        <taxon>Bacillati</taxon>
        <taxon>Bacillota</taxon>
        <taxon>Bacilli</taxon>
        <taxon>Bacillales</taxon>
        <taxon>Sporolactobacillaceae</taxon>
        <taxon>Sporolactobacillus</taxon>
    </lineage>
</organism>
<reference evidence="9" key="2">
    <citation type="submission" date="2020-09" db="EMBL/GenBank/DDBJ databases">
        <authorList>
            <person name="Sun Q."/>
            <person name="Ohkuma M."/>
        </authorList>
    </citation>
    <scope>NUCLEOTIDE SEQUENCE</scope>
    <source>
        <strain evidence="9">JCM 15325</strain>
    </source>
</reference>
<sequence>MHPSWLSLIPFLLVIPISIFTRQVQPGLFVALLVGSYIIEPSFFGGIRKFLDYILLAIVKPNNVKIILFLYGFSGLLSVIKMAGGIKGFVDLVTKRIKTKKGAMALIWISTLGTFSDPDFRIVTVAPIIKALQERLKMSKRRAAFIIDVTSNPVVTLVPIATAFVGYMVSLINTSFKQNGISAQPYTVYIKSIPFNFFSYAIILIGLYYTFFMQPKNKKEPIAGLSQKKSDRVPPHPNNDLRSNPEMAAEPDDFSDIHETRLEHFLSGQNNPKIAPTTLQTNEYDKVGTGPINPMTGQAEISHSSSPSNPTTIGKMDDIKETVKGRVANAPLNTSSPKKMRTDDPYRQLYHEEYARHLGAANPSDRPEINDAGNQNGEEENTPSKPNNLIIPIVLLVCLTLFLSWWNGRTKAHSFTEAFLKVNELDVMLESVLITLILTIVLVMFQKFPIAKVVTHFINGGNQLMSVIVLLALIWGVSDVSTDLGFSQYITEHISGWIPPHFVAPILFVLGVFLSYFIGSSWGTWGLLMPLGITLAHQSGANLFLVTGAVFASGTYGATCSPLSDNSVTLCTMMDMEVMKYCKWKLIPTTIGAGIALVLFIIASFIFK</sequence>
<evidence type="ECO:0000256" key="7">
    <source>
        <dbReference type="SAM" id="Phobius"/>
    </source>
</evidence>
<evidence type="ECO:0000256" key="3">
    <source>
        <dbReference type="ARBA" id="ARBA00022692"/>
    </source>
</evidence>
<dbReference type="Proteomes" id="UP000654670">
    <property type="component" value="Unassembled WGS sequence"/>
</dbReference>
<keyword evidence="10" id="KW-1185">Reference proteome</keyword>